<proteinExistence type="predicted"/>
<sequence length="106" mass="12071">MTHGLRRRLFMTPRLTPTTFTTHGSRQRPQHGWLDSANGSSLRTPARFNDPRLMPTTFYDPWLTPTTPQRQNPSANGFSSRTPPPTLQTDDVPSRRVSYPPLPLND</sequence>
<dbReference type="Proteomes" id="UP001221757">
    <property type="component" value="Unassembled WGS sequence"/>
</dbReference>
<evidence type="ECO:0000256" key="1">
    <source>
        <dbReference type="SAM" id="MobiDB-lite"/>
    </source>
</evidence>
<dbReference type="EMBL" id="JARKIE010001028">
    <property type="protein sequence ID" value="KAJ7609299.1"/>
    <property type="molecule type" value="Genomic_DNA"/>
</dbReference>
<comment type="caution">
    <text evidence="2">The sequence shown here is derived from an EMBL/GenBank/DDBJ whole genome shotgun (WGS) entry which is preliminary data.</text>
</comment>
<gene>
    <name evidence="2" type="ORF">B0H17DRAFT_1221415</name>
</gene>
<feature type="compositionally biased region" description="Low complexity" evidence="1">
    <location>
        <begin position="10"/>
        <end position="22"/>
    </location>
</feature>
<name>A0AAD7B455_MYCRO</name>
<evidence type="ECO:0000313" key="2">
    <source>
        <dbReference type="EMBL" id="KAJ7609299.1"/>
    </source>
</evidence>
<keyword evidence="3" id="KW-1185">Reference proteome</keyword>
<accession>A0AAD7B455</accession>
<feature type="region of interest" description="Disordered" evidence="1">
    <location>
        <begin position="1"/>
        <end position="106"/>
    </location>
</feature>
<evidence type="ECO:0000313" key="3">
    <source>
        <dbReference type="Proteomes" id="UP001221757"/>
    </source>
</evidence>
<organism evidence="2 3">
    <name type="scientific">Mycena rosella</name>
    <name type="common">Pink bonnet</name>
    <name type="synonym">Agaricus rosellus</name>
    <dbReference type="NCBI Taxonomy" id="1033263"/>
    <lineage>
        <taxon>Eukaryota</taxon>
        <taxon>Fungi</taxon>
        <taxon>Dikarya</taxon>
        <taxon>Basidiomycota</taxon>
        <taxon>Agaricomycotina</taxon>
        <taxon>Agaricomycetes</taxon>
        <taxon>Agaricomycetidae</taxon>
        <taxon>Agaricales</taxon>
        <taxon>Marasmiineae</taxon>
        <taxon>Mycenaceae</taxon>
        <taxon>Mycena</taxon>
    </lineage>
</organism>
<feature type="compositionally biased region" description="Polar residues" evidence="1">
    <location>
        <begin position="64"/>
        <end position="91"/>
    </location>
</feature>
<protein>
    <submittedName>
        <fullName evidence="2">Uncharacterized protein</fullName>
    </submittedName>
</protein>
<reference evidence="2" key="1">
    <citation type="submission" date="2023-03" db="EMBL/GenBank/DDBJ databases">
        <title>Massive genome expansion in bonnet fungi (Mycena s.s.) driven by repeated elements and novel gene families across ecological guilds.</title>
        <authorList>
            <consortium name="Lawrence Berkeley National Laboratory"/>
            <person name="Harder C.B."/>
            <person name="Miyauchi S."/>
            <person name="Viragh M."/>
            <person name="Kuo A."/>
            <person name="Thoen E."/>
            <person name="Andreopoulos B."/>
            <person name="Lu D."/>
            <person name="Skrede I."/>
            <person name="Drula E."/>
            <person name="Henrissat B."/>
            <person name="Morin E."/>
            <person name="Kohler A."/>
            <person name="Barry K."/>
            <person name="LaButti K."/>
            <person name="Morin E."/>
            <person name="Salamov A."/>
            <person name="Lipzen A."/>
            <person name="Mereny Z."/>
            <person name="Hegedus B."/>
            <person name="Baldrian P."/>
            <person name="Stursova M."/>
            <person name="Weitz H."/>
            <person name="Taylor A."/>
            <person name="Grigoriev I.V."/>
            <person name="Nagy L.G."/>
            <person name="Martin F."/>
            <person name="Kauserud H."/>
        </authorList>
    </citation>
    <scope>NUCLEOTIDE SEQUENCE</scope>
    <source>
        <strain evidence="2">CBHHK067</strain>
    </source>
</reference>
<dbReference type="AlphaFoldDB" id="A0AAD7B455"/>